<dbReference type="Proteomes" id="UP000433788">
    <property type="component" value="Unassembled WGS sequence"/>
</dbReference>
<dbReference type="AlphaFoldDB" id="A0A6N7QRD1"/>
<sequence>MAAVVYLDTHVVVHLYGKGTSGLPDPVVDQLQSTEALKVSPMVRLELQYLSEIGRVGQSPERVLDYLSGRVGLQTCEAAFGAIVHAAQAENWTRDPFDRLIVAQARLSQAALLTKDRLIHQHYLHSVW</sequence>
<dbReference type="InterPro" id="IPR002716">
    <property type="entry name" value="PIN_dom"/>
</dbReference>
<evidence type="ECO:0000313" key="3">
    <source>
        <dbReference type="Proteomes" id="UP000433788"/>
    </source>
</evidence>
<dbReference type="InterPro" id="IPR029060">
    <property type="entry name" value="PIN-like_dom_sf"/>
</dbReference>
<comment type="caution">
    <text evidence="2">The sequence shown here is derived from an EMBL/GenBank/DDBJ whole genome shotgun (WGS) entry which is preliminary data.</text>
</comment>
<name>A0A6N7QRD1_9GAMM</name>
<dbReference type="RefSeq" id="WP_153720053.1">
    <property type="nucleotide sequence ID" value="NZ_WJPP01000005.1"/>
</dbReference>
<protein>
    <submittedName>
        <fullName evidence="2">PIN domain-containing protein</fullName>
    </submittedName>
</protein>
<dbReference type="Pfam" id="PF01850">
    <property type="entry name" value="PIN"/>
    <property type="match status" value="1"/>
</dbReference>
<evidence type="ECO:0000313" key="2">
    <source>
        <dbReference type="EMBL" id="MRH79006.1"/>
    </source>
</evidence>
<keyword evidence="3" id="KW-1185">Reference proteome</keyword>
<organism evidence="2 3">
    <name type="scientific">Spiribacter salilacus</name>
    <dbReference type="NCBI Taxonomy" id="2664894"/>
    <lineage>
        <taxon>Bacteria</taxon>
        <taxon>Pseudomonadati</taxon>
        <taxon>Pseudomonadota</taxon>
        <taxon>Gammaproteobacteria</taxon>
        <taxon>Chromatiales</taxon>
        <taxon>Ectothiorhodospiraceae</taxon>
        <taxon>Spiribacter</taxon>
    </lineage>
</organism>
<dbReference type="SUPFAM" id="SSF88723">
    <property type="entry name" value="PIN domain-like"/>
    <property type="match status" value="1"/>
</dbReference>
<proteinExistence type="predicted"/>
<dbReference type="EMBL" id="WJPP01000005">
    <property type="protein sequence ID" value="MRH79006.1"/>
    <property type="molecule type" value="Genomic_DNA"/>
</dbReference>
<feature type="domain" description="PIN" evidence="1">
    <location>
        <begin position="5"/>
        <end position="118"/>
    </location>
</feature>
<reference evidence="2 3" key="1">
    <citation type="submission" date="2019-11" db="EMBL/GenBank/DDBJ databases">
        <authorList>
            <person name="Zhang X.Y."/>
        </authorList>
    </citation>
    <scope>NUCLEOTIDE SEQUENCE [LARGE SCALE GENOMIC DNA]</scope>
    <source>
        <strain evidence="2 3">C176</strain>
    </source>
</reference>
<evidence type="ECO:0000259" key="1">
    <source>
        <dbReference type="Pfam" id="PF01850"/>
    </source>
</evidence>
<accession>A0A6N7QRD1</accession>
<dbReference type="Gene3D" id="3.40.50.1010">
    <property type="entry name" value="5'-nuclease"/>
    <property type="match status" value="1"/>
</dbReference>
<gene>
    <name evidence="2" type="ORF">GH984_09865</name>
</gene>